<dbReference type="GO" id="GO:0008610">
    <property type="term" value="P:lipid biosynthetic process"/>
    <property type="evidence" value="ECO:0007669"/>
    <property type="project" value="UniProtKB-ARBA"/>
</dbReference>
<feature type="transmembrane region" description="Helical" evidence="1">
    <location>
        <begin position="236"/>
        <end position="257"/>
    </location>
</feature>
<evidence type="ECO:0000256" key="1">
    <source>
        <dbReference type="SAM" id="Phobius"/>
    </source>
</evidence>
<feature type="transmembrane region" description="Helical" evidence="1">
    <location>
        <begin position="7"/>
        <end position="30"/>
    </location>
</feature>
<protein>
    <submittedName>
        <fullName evidence="3">Linoleoyl-CoA desaturase</fullName>
    </submittedName>
</protein>
<reference evidence="3 4" key="1">
    <citation type="submission" date="2017-06" db="EMBL/GenBank/DDBJ databases">
        <authorList>
            <person name="Kim H.J."/>
            <person name="Triplett B.A."/>
        </authorList>
    </citation>
    <scope>NUCLEOTIDE SEQUENCE [LARGE SCALE GENOMIC DNA]</scope>
    <source>
        <strain evidence="3 4">DSM 19307</strain>
    </source>
</reference>
<keyword evidence="1" id="KW-0812">Transmembrane</keyword>
<organism evidence="3 4">
    <name type="scientific">Ekhidna lutea</name>
    <dbReference type="NCBI Taxonomy" id="447679"/>
    <lineage>
        <taxon>Bacteria</taxon>
        <taxon>Pseudomonadati</taxon>
        <taxon>Bacteroidota</taxon>
        <taxon>Cytophagia</taxon>
        <taxon>Cytophagales</taxon>
        <taxon>Reichenbachiellaceae</taxon>
        <taxon>Ekhidna</taxon>
    </lineage>
</organism>
<keyword evidence="1" id="KW-0472">Membrane</keyword>
<dbReference type="PANTHER" id="PTHR19353">
    <property type="entry name" value="FATTY ACID DESATURASE 2"/>
    <property type="match status" value="1"/>
</dbReference>
<evidence type="ECO:0000313" key="4">
    <source>
        <dbReference type="Proteomes" id="UP000198393"/>
    </source>
</evidence>
<dbReference type="EMBL" id="FZPD01000002">
    <property type="protein sequence ID" value="SNS76340.1"/>
    <property type="molecule type" value="Genomic_DNA"/>
</dbReference>
<dbReference type="Pfam" id="PF00487">
    <property type="entry name" value="FA_desaturase"/>
    <property type="match status" value="1"/>
</dbReference>
<dbReference type="GO" id="GO:0016020">
    <property type="term" value="C:membrane"/>
    <property type="evidence" value="ECO:0007669"/>
    <property type="project" value="TreeGrafter"/>
</dbReference>
<feature type="transmembrane region" description="Helical" evidence="1">
    <location>
        <begin position="97"/>
        <end position="118"/>
    </location>
</feature>
<name>A0A239H4N9_EKHLU</name>
<evidence type="ECO:0000313" key="3">
    <source>
        <dbReference type="EMBL" id="SNS76340.1"/>
    </source>
</evidence>
<accession>A0A239H4N9</accession>
<evidence type="ECO:0000259" key="2">
    <source>
        <dbReference type="Pfam" id="PF00487"/>
    </source>
</evidence>
<dbReference type="Proteomes" id="UP000198393">
    <property type="component" value="Unassembled WGS sequence"/>
</dbReference>
<feature type="domain" description="Fatty acid desaturase" evidence="2">
    <location>
        <begin position="97"/>
        <end position="372"/>
    </location>
</feature>
<dbReference type="PANTHER" id="PTHR19353:SF19">
    <property type="entry name" value="DELTA(5) FATTY ACID DESATURASE C-RELATED"/>
    <property type="match status" value="1"/>
</dbReference>
<dbReference type="GO" id="GO:0016717">
    <property type="term" value="F:oxidoreductase activity, acting on paired donors, with oxidation of a pair of donors resulting in the reduction of molecular oxygen to two molecules of water"/>
    <property type="evidence" value="ECO:0007669"/>
    <property type="project" value="TreeGrafter"/>
</dbReference>
<dbReference type="PIRSF" id="PIRSF015921">
    <property type="entry name" value="FA_sphinglp_des"/>
    <property type="match status" value="1"/>
</dbReference>
<feature type="transmembrane region" description="Helical" evidence="1">
    <location>
        <begin position="263"/>
        <end position="285"/>
    </location>
</feature>
<feature type="transmembrane region" description="Helical" evidence="1">
    <location>
        <begin position="70"/>
        <end position="90"/>
    </location>
</feature>
<dbReference type="InterPro" id="IPR012171">
    <property type="entry name" value="Fatty_acid_desaturase"/>
</dbReference>
<dbReference type="AlphaFoldDB" id="A0A239H4N9"/>
<dbReference type="InterPro" id="IPR005804">
    <property type="entry name" value="FA_desaturase_dom"/>
</dbReference>
<sequence length="391" mass="45784">MVKNFKYLSYFFFIFTELVIQIQFMSVAAMSRKVVRFKNNLHEEFNKTLNQRVNQYFKSSKNGRYANWEMITKTIFMFALYFVPYFMFLLGIVESIWIFYLMAFLMGLGKAGIGLSVMHDANHGAYSRKKWVNNLVGYSLNLVGANATNWKIQHNVKHHTYTNVSGMDEDISPKGGILRFDPNSPVKPHHKWQHIYAWFLYGLMTMSWIVVKDFSQLAEYTKDGMLKKQTKSVTKAWIWLILTKVFYYSYILALPILFTSLPWYHILLGFILMHYVAGFSLACIFQPAHVMEDHSFESVEHTDTVEENWAVHQLKTTCNFAQKNKVLSWFAGGLNYQIEHHLFPNICHVHYRKISKIVKATAEEYNIPYRSYPTFMSALVSHGKMLHSLGR</sequence>
<feature type="transmembrane region" description="Helical" evidence="1">
    <location>
        <begin position="195"/>
        <end position="215"/>
    </location>
</feature>
<keyword evidence="1" id="KW-1133">Transmembrane helix</keyword>
<proteinExistence type="predicted"/>
<keyword evidence="4" id="KW-1185">Reference proteome</keyword>
<dbReference type="CDD" id="cd03506">
    <property type="entry name" value="Delta6-FADS-like"/>
    <property type="match status" value="1"/>
</dbReference>
<gene>
    <name evidence="3" type="ORF">SAMN05421640_1141</name>
</gene>